<gene>
    <name evidence="1" type="ORF">BC739_004738</name>
</gene>
<reference evidence="1 2" key="1">
    <citation type="submission" date="2020-08" db="EMBL/GenBank/DDBJ databases">
        <title>Genomic Encyclopedia of Archaeal and Bacterial Type Strains, Phase II (KMG-II): from individual species to whole genera.</title>
        <authorList>
            <person name="Goeker M."/>
        </authorList>
    </citation>
    <scope>NUCLEOTIDE SEQUENCE [LARGE SCALE GENOMIC DNA]</scope>
    <source>
        <strain evidence="1 2">DSM 43850</strain>
    </source>
</reference>
<evidence type="ECO:0000313" key="2">
    <source>
        <dbReference type="Proteomes" id="UP000517916"/>
    </source>
</evidence>
<comment type="caution">
    <text evidence="1">The sequence shown here is derived from an EMBL/GenBank/DDBJ whole genome shotgun (WGS) entry which is preliminary data.</text>
</comment>
<dbReference type="Gene3D" id="1.25.40.10">
    <property type="entry name" value="Tetratricopeptide repeat domain"/>
    <property type="match status" value="1"/>
</dbReference>
<dbReference type="EMBL" id="JACJID010000003">
    <property type="protein sequence ID" value="MBA8927532.1"/>
    <property type="molecule type" value="Genomic_DNA"/>
</dbReference>
<dbReference type="SUPFAM" id="SSF48452">
    <property type="entry name" value="TPR-like"/>
    <property type="match status" value="2"/>
</dbReference>
<keyword evidence="2" id="KW-1185">Reference proteome</keyword>
<proteinExistence type="predicted"/>
<accession>A0ABR6BLN5</accession>
<sequence length="377" mass="41065">MARTKLREVRDQLGYSAAEVIRMLLRRASMLGIGVMSATSLKTKLSVWENGHESVSEPYQRLFRDIYGRTNEELGFPPEQQDSEAFELRSRLAVARTVDAGTVELFRRQVNDARHADQRFGGITLLDQLRSSTKQVEDVLAYGAGRGWRQQLAAVLTEASTLAGWLALDRNAVGQAWTHYERAKAAAREADSTALLAHATAEQAFVLVDIGETSHATEQFAEARRLAEHTAPPLLRAWLAAAHGEGLAAANQREEALRAFDAADALLPSNPVDPALPFVFLAGVHLDRWRGNAAAQLGEPEAVAQLAAALPRLPPTFVRAKTRMLVDLAFAYAAAGDRDAALEHSRQARRLGSQIKSDRQLRRLGGLILPGSASGVA</sequence>
<evidence type="ECO:0000313" key="1">
    <source>
        <dbReference type="EMBL" id="MBA8927532.1"/>
    </source>
</evidence>
<organism evidence="1 2">
    <name type="scientific">Kutzneria viridogrisea</name>
    <dbReference type="NCBI Taxonomy" id="47990"/>
    <lineage>
        <taxon>Bacteria</taxon>
        <taxon>Bacillati</taxon>
        <taxon>Actinomycetota</taxon>
        <taxon>Actinomycetes</taxon>
        <taxon>Pseudonocardiales</taxon>
        <taxon>Pseudonocardiaceae</taxon>
        <taxon>Kutzneria</taxon>
    </lineage>
</organism>
<name>A0ABR6BLN5_9PSEU</name>
<dbReference type="InterPro" id="IPR011990">
    <property type="entry name" value="TPR-like_helical_dom_sf"/>
</dbReference>
<dbReference type="RefSeq" id="WP_182838388.1">
    <property type="nucleotide sequence ID" value="NZ_BAAABQ010000056.1"/>
</dbReference>
<protein>
    <submittedName>
        <fullName evidence="1">Tetratricopeptide (TPR) repeat protein</fullName>
    </submittedName>
</protein>
<dbReference type="Proteomes" id="UP000517916">
    <property type="component" value="Unassembled WGS sequence"/>
</dbReference>